<keyword evidence="2" id="KW-1185">Reference proteome</keyword>
<dbReference type="Pfam" id="PF02620">
    <property type="entry name" value="YceD"/>
    <property type="match status" value="1"/>
</dbReference>
<accession>Q1IJ07</accession>
<dbReference type="OrthoDB" id="9790372at2"/>
<dbReference type="RefSeq" id="WP_011524942.1">
    <property type="nucleotide sequence ID" value="NC_008009.1"/>
</dbReference>
<dbReference type="HOGENOM" id="CLU_100236_1_0_0"/>
<gene>
    <name evidence="1" type="ordered locus">Acid345_4143</name>
</gene>
<evidence type="ECO:0000313" key="2">
    <source>
        <dbReference type="Proteomes" id="UP000002432"/>
    </source>
</evidence>
<organism evidence="1 2">
    <name type="scientific">Koribacter versatilis (strain Ellin345)</name>
    <dbReference type="NCBI Taxonomy" id="204669"/>
    <lineage>
        <taxon>Bacteria</taxon>
        <taxon>Pseudomonadati</taxon>
        <taxon>Acidobacteriota</taxon>
        <taxon>Terriglobia</taxon>
        <taxon>Terriglobales</taxon>
        <taxon>Candidatus Korobacteraceae</taxon>
        <taxon>Candidatus Korobacter</taxon>
    </lineage>
</organism>
<dbReference type="PANTHER" id="PTHR34374:SF1">
    <property type="entry name" value="LARGE RIBOSOMAL RNA SUBUNIT ACCUMULATION PROTEIN YCED HOMOLOG 1, CHLOROPLASTIC"/>
    <property type="match status" value="1"/>
</dbReference>
<dbReference type="KEGG" id="aba:Acid345_4143"/>
<dbReference type="PANTHER" id="PTHR34374">
    <property type="entry name" value="LARGE RIBOSOMAL RNA SUBUNIT ACCUMULATION PROTEIN YCED HOMOLOG 1, CHLOROPLASTIC"/>
    <property type="match status" value="1"/>
</dbReference>
<dbReference type="AlphaFoldDB" id="Q1IJ07"/>
<proteinExistence type="predicted"/>
<sequence length="183" mass="20445">MLIRIRDLQLQRLEFNEAFQPGAIDLGADTKQVAPLHTSGKAELIEENRGHKEILDDIRLVGKLETEVEVACARCLEPVRQPLSREFELLYRPQGADKTKQDAAVSKGETEISYYEGDGLLLEDVLREQVLLAVPYRVLCQENCKGLCPTCARNLNTGACDCKEAPPDPRWNALGTLGEKLKK</sequence>
<dbReference type="InterPro" id="IPR003772">
    <property type="entry name" value="YceD"/>
</dbReference>
<evidence type="ECO:0000313" key="1">
    <source>
        <dbReference type="EMBL" id="ABF43143.1"/>
    </source>
</evidence>
<reference evidence="1 2" key="1">
    <citation type="journal article" date="2009" name="Appl. Environ. Microbiol.">
        <title>Three genomes from the phylum Acidobacteria provide insight into the lifestyles of these microorganisms in soils.</title>
        <authorList>
            <person name="Ward N.L."/>
            <person name="Challacombe J.F."/>
            <person name="Janssen P.H."/>
            <person name="Henrissat B."/>
            <person name="Coutinho P.M."/>
            <person name="Wu M."/>
            <person name="Xie G."/>
            <person name="Haft D.H."/>
            <person name="Sait M."/>
            <person name="Badger J."/>
            <person name="Barabote R.D."/>
            <person name="Bradley B."/>
            <person name="Brettin T.S."/>
            <person name="Brinkac L.M."/>
            <person name="Bruce D."/>
            <person name="Creasy T."/>
            <person name="Daugherty S.C."/>
            <person name="Davidsen T.M."/>
            <person name="DeBoy R.T."/>
            <person name="Detter J.C."/>
            <person name="Dodson R.J."/>
            <person name="Durkin A.S."/>
            <person name="Ganapathy A."/>
            <person name="Gwinn-Giglio M."/>
            <person name="Han C.S."/>
            <person name="Khouri H."/>
            <person name="Kiss H."/>
            <person name="Kothari S.P."/>
            <person name="Madupu R."/>
            <person name="Nelson K.E."/>
            <person name="Nelson W.C."/>
            <person name="Paulsen I."/>
            <person name="Penn K."/>
            <person name="Ren Q."/>
            <person name="Rosovitz M.J."/>
            <person name="Selengut J.D."/>
            <person name="Shrivastava S."/>
            <person name="Sullivan S.A."/>
            <person name="Tapia R."/>
            <person name="Thompson L.S."/>
            <person name="Watkins K.L."/>
            <person name="Yang Q."/>
            <person name="Yu C."/>
            <person name="Zafar N."/>
            <person name="Zhou L."/>
            <person name="Kuske C.R."/>
        </authorList>
    </citation>
    <scope>NUCLEOTIDE SEQUENCE [LARGE SCALE GENOMIC DNA]</scope>
    <source>
        <strain evidence="1 2">Ellin345</strain>
    </source>
</reference>
<protein>
    <recommendedName>
        <fullName evidence="3">DNA-binding protein</fullName>
    </recommendedName>
</protein>
<dbReference type="Proteomes" id="UP000002432">
    <property type="component" value="Chromosome"/>
</dbReference>
<name>Q1IJ07_KORVE</name>
<dbReference type="EMBL" id="CP000360">
    <property type="protein sequence ID" value="ABF43143.1"/>
    <property type="molecule type" value="Genomic_DNA"/>
</dbReference>
<dbReference type="eggNOG" id="COG1399">
    <property type="taxonomic scope" value="Bacteria"/>
</dbReference>
<dbReference type="EnsemblBacteria" id="ABF43143">
    <property type="protein sequence ID" value="ABF43143"/>
    <property type="gene ID" value="Acid345_4143"/>
</dbReference>
<evidence type="ECO:0008006" key="3">
    <source>
        <dbReference type="Google" id="ProtNLM"/>
    </source>
</evidence>
<dbReference type="STRING" id="204669.Acid345_4143"/>